<evidence type="ECO:0000313" key="10">
    <source>
        <dbReference type="Proteomes" id="UP000483672"/>
    </source>
</evidence>
<dbReference type="EMBL" id="WIPF01000207">
    <property type="protein sequence ID" value="KAF3199829.1"/>
    <property type="molecule type" value="Genomic_DNA"/>
</dbReference>
<feature type="transmembrane region" description="Helical" evidence="2">
    <location>
        <begin position="244"/>
        <end position="264"/>
    </location>
</feature>
<feature type="transmembrane region" description="Helical" evidence="2">
    <location>
        <begin position="204"/>
        <end position="224"/>
    </location>
</feature>
<feature type="transmembrane region" description="Helical" evidence="2">
    <location>
        <begin position="18"/>
        <end position="40"/>
    </location>
</feature>
<name>A0A6G1M355_ORBOL</name>
<reference evidence="8 9" key="1">
    <citation type="submission" date="2019-06" db="EMBL/GenBank/DDBJ databases">
        <authorList>
            <person name="Palmer J.M."/>
        </authorList>
    </citation>
    <scope>NUCLEOTIDE SEQUENCE</scope>
    <source>
        <strain evidence="6 8">TWF106</strain>
        <strain evidence="5 10">TWF191</strain>
        <strain evidence="7">TWF679</strain>
        <strain evidence="4 9">TWF788</strain>
    </source>
</reference>
<dbReference type="EMBL" id="WIWT01000024">
    <property type="protein sequence ID" value="KAF3213810.1"/>
    <property type="molecule type" value="Genomic_DNA"/>
</dbReference>
<keyword evidence="2" id="KW-1133">Transmembrane helix</keyword>
<dbReference type="PRINTS" id="PR00625">
    <property type="entry name" value="JDOMAIN"/>
</dbReference>
<dbReference type="AlphaFoldDB" id="A0A6G1M355"/>
<dbReference type="CDD" id="cd06257">
    <property type="entry name" value="DnaJ"/>
    <property type="match status" value="1"/>
</dbReference>
<dbReference type="Proteomes" id="UP000479691">
    <property type="component" value="Unassembled WGS sequence"/>
</dbReference>
<dbReference type="PANTHER" id="PTHR44360">
    <property type="entry name" value="DNAJ HOMOLOG SUBFAMILY B MEMBER 9"/>
    <property type="match status" value="1"/>
</dbReference>
<evidence type="ECO:0000313" key="4">
    <source>
        <dbReference type="EMBL" id="KAF3160342.1"/>
    </source>
</evidence>
<evidence type="ECO:0000313" key="9">
    <source>
        <dbReference type="Proteomes" id="UP000479691"/>
    </source>
</evidence>
<dbReference type="GO" id="GO:0036503">
    <property type="term" value="P:ERAD pathway"/>
    <property type="evidence" value="ECO:0007669"/>
    <property type="project" value="TreeGrafter"/>
</dbReference>
<evidence type="ECO:0000313" key="5">
    <source>
        <dbReference type="EMBL" id="KAF3199829.1"/>
    </source>
</evidence>
<keyword evidence="2" id="KW-0472">Membrane</keyword>
<evidence type="ECO:0000313" key="8">
    <source>
        <dbReference type="Proteomes" id="UP000472727"/>
    </source>
</evidence>
<proteinExistence type="predicted"/>
<evidence type="ECO:0000313" key="6">
    <source>
        <dbReference type="EMBL" id="KAF3205861.1"/>
    </source>
</evidence>
<evidence type="ECO:0000313" key="11">
    <source>
        <dbReference type="Proteomes" id="UP000614610"/>
    </source>
</evidence>
<organism evidence="7 11">
    <name type="scientific">Orbilia oligospora</name>
    <name type="common">Nematode-trapping fungus</name>
    <name type="synonym">Arthrobotrys oligospora</name>
    <dbReference type="NCBI Taxonomy" id="2813651"/>
    <lineage>
        <taxon>Eukaryota</taxon>
        <taxon>Fungi</taxon>
        <taxon>Dikarya</taxon>
        <taxon>Ascomycota</taxon>
        <taxon>Pezizomycotina</taxon>
        <taxon>Orbiliomycetes</taxon>
        <taxon>Orbiliales</taxon>
        <taxon>Orbiliaceae</taxon>
        <taxon>Orbilia</taxon>
    </lineage>
</organism>
<evidence type="ECO:0000256" key="1">
    <source>
        <dbReference type="ARBA" id="ARBA00023186"/>
    </source>
</evidence>
<feature type="domain" description="J" evidence="3">
    <location>
        <begin position="87"/>
        <end position="150"/>
    </location>
</feature>
<dbReference type="OrthoDB" id="436519at2759"/>
<comment type="caution">
    <text evidence="7">The sequence shown here is derived from an EMBL/GenBank/DDBJ whole genome shotgun (WGS) entry which is preliminary data.</text>
</comment>
<accession>A0A6G1M355</accession>
<evidence type="ECO:0000256" key="2">
    <source>
        <dbReference type="SAM" id="Phobius"/>
    </source>
</evidence>
<dbReference type="Proteomes" id="UP000472727">
    <property type="component" value="Unassembled WGS sequence"/>
</dbReference>
<sequence>MAAAVGASSYNIGPIGSFIGWAFLPNLVTGWVQSFLYRLFTRAGDPMPQPGSPRYMRDRKYIYCFVIATYLAFTIYECWTGIVGHPTFYEMLGVPANADDKLIKRGFRKATVKYHPDKAGSGAEHIFVQYKIAYDVLLDPVKRFAYERLGPAMTLPDWALCKTRYDFVAHAAWAKLPNYTGSFIVLVVLGALGVLEFGKYWRFLSLACMFFFDYASVTRPYFLASTRIIYFFTQRTLLPFEQVALAQQILLSAIIGISQLAPLFQERRMKWSETMYSDHLDRLMAQAAAIKNEAKAAADMEIAPFVRQDGSIDRNLKMQMAEWLVERRIESEPEMRDALGRVLAKRRKDRPAGSK</sequence>
<dbReference type="Pfam" id="PF00226">
    <property type="entry name" value="DnaJ"/>
    <property type="match status" value="1"/>
</dbReference>
<dbReference type="GO" id="GO:0051087">
    <property type="term" value="F:protein-folding chaperone binding"/>
    <property type="evidence" value="ECO:0007669"/>
    <property type="project" value="TreeGrafter"/>
</dbReference>
<dbReference type="Proteomes" id="UP000614610">
    <property type="component" value="Unassembled WGS sequence"/>
</dbReference>
<dbReference type="Proteomes" id="UP000483672">
    <property type="component" value="Unassembled WGS sequence"/>
</dbReference>
<evidence type="ECO:0000259" key="3">
    <source>
        <dbReference type="PROSITE" id="PS50076"/>
    </source>
</evidence>
<evidence type="ECO:0000313" key="7">
    <source>
        <dbReference type="EMBL" id="KAF3213810.1"/>
    </source>
</evidence>
<dbReference type="PROSITE" id="PS50076">
    <property type="entry name" value="DNAJ_2"/>
    <property type="match status" value="1"/>
</dbReference>
<dbReference type="PANTHER" id="PTHR44360:SF1">
    <property type="entry name" value="DNAJ HOMOLOG SUBFAMILY B MEMBER 9"/>
    <property type="match status" value="1"/>
</dbReference>
<feature type="transmembrane region" description="Helical" evidence="2">
    <location>
        <begin position="179"/>
        <end position="197"/>
    </location>
</feature>
<feature type="transmembrane region" description="Helical" evidence="2">
    <location>
        <begin position="61"/>
        <end position="82"/>
    </location>
</feature>
<dbReference type="EMBL" id="WIWS01000113">
    <property type="protein sequence ID" value="KAF3205861.1"/>
    <property type="molecule type" value="Genomic_DNA"/>
</dbReference>
<dbReference type="EMBL" id="JAABOE010000167">
    <property type="protein sequence ID" value="KAF3160342.1"/>
    <property type="molecule type" value="Genomic_DNA"/>
</dbReference>
<dbReference type="GO" id="GO:0051787">
    <property type="term" value="F:misfolded protein binding"/>
    <property type="evidence" value="ECO:0007669"/>
    <property type="project" value="TreeGrafter"/>
</dbReference>
<dbReference type="SMART" id="SM00271">
    <property type="entry name" value="DnaJ"/>
    <property type="match status" value="1"/>
</dbReference>
<keyword evidence="1" id="KW-0143">Chaperone</keyword>
<dbReference type="InterPro" id="IPR001623">
    <property type="entry name" value="DnaJ_domain"/>
</dbReference>
<dbReference type="InterPro" id="IPR036869">
    <property type="entry name" value="J_dom_sf"/>
</dbReference>
<dbReference type="GO" id="GO:0005783">
    <property type="term" value="C:endoplasmic reticulum"/>
    <property type="evidence" value="ECO:0007669"/>
    <property type="project" value="TreeGrafter"/>
</dbReference>
<protein>
    <recommendedName>
        <fullName evidence="3">J domain-containing protein</fullName>
    </recommendedName>
</protein>
<dbReference type="Gene3D" id="1.10.287.110">
    <property type="entry name" value="DnaJ domain"/>
    <property type="match status" value="1"/>
</dbReference>
<dbReference type="SUPFAM" id="SSF46565">
    <property type="entry name" value="Chaperone J-domain"/>
    <property type="match status" value="1"/>
</dbReference>
<dbReference type="InterPro" id="IPR051948">
    <property type="entry name" value="Hsp70_co-chaperone_J-domain"/>
</dbReference>
<gene>
    <name evidence="6" type="ORF">TWF106_001015</name>
    <name evidence="5" type="ORF">TWF191_004231</name>
    <name evidence="7" type="ORF">TWF679_005134</name>
    <name evidence="4" type="ORF">TWF788_003177</name>
</gene>
<keyword evidence="2" id="KW-0812">Transmembrane</keyword>